<name>A0A6J6THY2_9ZZZZ</name>
<accession>A0A6J6THY2</accession>
<evidence type="ECO:0000313" key="2">
    <source>
        <dbReference type="EMBL" id="CAB4746810.1"/>
    </source>
</evidence>
<keyword evidence="1" id="KW-0812">Transmembrane</keyword>
<organism evidence="2">
    <name type="scientific">freshwater metagenome</name>
    <dbReference type="NCBI Taxonomy" id="449393"/>
    <lineage>
        <taxon>unclassified sequences</taxon>
        <taxon>metagenomes</taxon>
        <taxon>ecological metagenomes</taxon>
    </lineage>
</organism>
<keyword evidence="1" id="KW-1133">Transmembrane helix</keyword>
<gene>
    <name evidence="2" type="ORF">UFOPK2761_01713</name>
</gene>
<feature type="transmembrane region" description="Helical" evidence="1">
    <location>
        <begin position="47"/>
        <end position="63"/>
    </location>
</feature>
<dbReference type="EMBL" id="CAEZYQ010000012">
    <property type="protein sequence ID" value="CAB4746810.1"/>
    <property type="molecule type" value="Genomic_DNA"/>
</dbReference>
<sequence length="115" mass="11576">MARVGLLLLGLVTGLAGAVLHQSWLWLAVTAVAGSLTLVAAPARARVWWAVGFAVVPLALSWPRPEGDAVISGTGGLLLACLVAAWLGISVASLLPGASRSRPVAEESASVAPSS</sequence>
<evidence type="ECO:0000256" key="1">
    <source>
        <dbReference type="SAM" id="Phobius"/>
    </source>
</evidence>
<keyword evidence="1" id="KW-0472">Membrane</keyword>
<proteinExistence type="predicted"/>
<protein>
    <submittedName>
        <fullName evidence="2">Unannotated protein</fullName>
    </submittedName>
</protein>
<dbReference type="AlphaFoldDB" id="A0A6J6THY2"/>
<feature type="transmembrane region" description="Helical" evidence="1">
    <location>
        <begin position="69"/>
        <end position="95"/>
    </location>
</feature>
<reference evidence="2" key="1">
    <citation type="submission" date="2020-05" db="EMBL/GenBank/DDBJ databases">
        <authorList>
            <person name="Chiriac C."/>
            <person name="Salcher M."/>
            <person name="Ghai R."/>
            <person name="Kavagutti S V."/>
        </authorList>
    </citation>
    <scope>NUCLEOTIDE SEQUENCE</scope>
</reference>